<evidence type="ECO:0000256" key="2">
    <source>
        <dbReference type="ARBA" id="ARBA00022741"/>
    </source>
</evidence>
<evidence type="ECO:0000256" key="1">
    <source>
        <dbReference type="ARBA" id="ARBA00022598"/>
    </source>
</evidence>
<evidence type="ECO:0000313" key="7">
    <source>
        <dbReference type="Proteomes" id="UP000887565"/>
    </source>
</evidence>
<evidence type="ECO:0000259" key="6">
    <source>
        <dbReference type="Pfam" id="PF00133"/>
    </source>
</evidence>
<dbReference type="PANTHER" id="PTHR42765">
    <property type="entry name" value="SOLEUCYL-TRNA SYNTHETASE"/>
    <property type="match status" value="1"/>
</dbReference>
<dbReference type="Gene3D" id="3.40.50.620">
    <property type="entry name" value="HUPs"/>
    <property type="match status" value="1"/>
</dbReference>
<dbReference type="InterPro" id="IPR002300">
    <property type="entry name" value="aa-tRNA-synth_Ia"/>
</dbReference>
<keyword evidence="1" id="KW-0436">Ligase</keyword>
<evidence type="ECO:0000256" key="5">
    <source>
        <dbReference type="ARBA" id="ARBA00023146"/>
    </source>
</evidence>
<organism evidence="7 8">
    <name type="scientific">Romanomermis culicivorax</name>
    <name type="common">Nematode worm</name>
    <dbReference type="NCBI Taxonomy" id="13658"/>
    <lineage>
        <taxon>Eukaryota</taxon>
        <taxon>Metazoa</taxon>
        <taxon>Ecdysozoa</taxon>
        <taxon>Nematoda</taxon>
        <taxon>Enoplea</taxon>
        <taxon>Dorylaimia</taxon>
        <taxon>Mermithida</taxon>
        <taxon>Mermithoidea</taxon>
        <taxon>Mermithidae</taxon>
        <taxon>Romanomermis</taxon>
    </lineage>
</organism>
<evidence type="ECO:0000256" key="3">
    <source>
        <dbReference type="ARBA" id="ARBA00022840"/>
    </source>
</evidence>
<evidence type="ECO:0000313" key="8">
    <source>
        <dbReference type="WBParaSite" id="nRc.2.0.1.t08278-RA"/>
    </source>
</evidence>
<dbReference type="InterPro" id="IPR014729">
    <property type="entry name" value="Rossmann-like_a/b/a_fold"/>
</dbReference>
<dbReference type="PROSITE" id="PS00178">
    <property type="entry name" value="AA_TRNA_LIGASE_I"/>
    <property type="match status" value="1"/>
</dbReference>
<protein>
    <submittedName>
        <fullName evidence="8">Aminoacyl-tRNA synthetase class Ia domain-containing protein</fullName>
    </submittedName>
</protein>
<reference evidence="8" key="1">
    <citation type="submission" date="2022-11" db="UniProtKB">
        <authorList>
            <consortium name="WormBaseParasite"/>
        </authorList>
    </citation>
    <scope>IDENTIFICATION</scope>
</reference>
<sequence>MDPELHPQCFSVKLAFGDITVLSSNEFPEVAFCNVENTFSVFRGLIRLPCGRSSLMDEVGSANTLLPRSLKFNLNLGDEETKLVVSKFKTSTFLFISNTGKVGAVLKIERVIPAGILSARIDSKIQILQGELDSVNEERLAIEIFKVAKVPVLHLGLMLPDLSKDNIDRIIIFIKNNDLDLSIHERSKIDELYEHQLENKKNRNYYVILDGPPYANGDVHVGHAVNKILKDVVLRYKAMTGYRVHFRPGWDCHGLPIELKCAKEQQQMSQPSEIRRVCKSVYNIFQKQLNILSKGSH</sequence>
<dbReference type="Proteomes" id="UP000887565">
    <property type="component" value="Unplaced"/>
</dbReference>
<dbReference type="GO" id="GO:0004822">
    <property type="term" value="F:isoleucine-tRNA ligase activity"/>
    <property type="evidence" value="ECO:0007669"/>
    <property type="project" value="TreeGrafter"/>
</dbReference>
<dbReference type="PANTHER" id="PTHR42765:SF1">
    <property type="entry name" value="ISOLEUCINE--TRNA LIGASE, MITOCHONDRIAL"/>
    <property type="match status" value="1"/>
</dbReference>
<keyword evidence="7" id="KW-1185">Reference proteome</keyword>
<proteinExistence type="predicted"/>
<dbReference type="SUPFAM" id="SSF52374">
    <property type="entry name" value="Nucleotidylyl transferase"/>
    <property type="match status" value="1"/>
</dbReference>
<evidence type="ECO:0000256" key="4">
    <source>
        <dbReference type="ARBA" id="ARBA00022917"/>
    </source>
</evidence>
<keyword evidence="3" id="KW-0067">ATP-binding</keyword>
<dbReference type="WBParaSite" id="nRc.2.0.1.t08278-RA">
    <property type="protein sequence ID" value="nRc.2.0.1.t08278-RA"/>
    <property type="gene ID" value="nRc.2.0.1.g08278"/>
</dbReference>
<dbReference type="Pfam" id="PF00133">
    <property type="entry name" value="tRNA-synt_1"/>
    <property type="match status" value="1"/>
</dbReference>
<feature type="domain" description="Aminoacyl-tRNA synthetase class Ia" evidence="6">
    <location>
        <begin position="190"/>
        <end position="266"/>
    </location>
</feature>
<accession>A0A915I2B8</accession>
<dbReference type="GO" id="GO:0005739">
    <property type="term" value="C:mitochondrion"/>
    <property type="evidence" value="ECO:0007669"/>
    <property type="project" value="TreeGrafter"/>
</dbReference>
<keyword evidence="2" id="KW-0547">Nucleotide-binding</keyword>
<dbReference type="GO" id="GO:0005524">
    <property type="term" value="F:ATP binding"/>
    <property type="evidence" value="ECO:0007669"/>
    <property type="project" value="UniProtKB-KW"/>
</dbReference>
<dbReference type="GO" id="GO:0006428">
    <property type="term" value="P:isoleucyl-tRNA aminoacylation"/>
    <property type="evidence" value="ECO:0007669"/>
    <property type="project" value="TreeGrafter"/>
</dbReference>
<keyword evidence="5" id="KW-0030">Aminoacyl-tRNA synthetase</keyword>
<name>A0A915I2B8_ROMCU</name>
<dbReference type="GO" id="GO:0032543">
    <property type="term" value="P:mitochondrial translation"/>
    <property type="evidence" value="ECO:0007669"/>
    <property type="project" value="TreeGrafter"/>
</dbReference>
<dbReference type="InterPro" id="IPR001412">
    <property type="entry name" value="aa-tRNA-synth_I_CS"/>
</dbReference>
<dbReference type="InterPro" id="IPR050081">
    <property type="entry name" value="Ile-tRNA_ligase"/>
</dbReference>
<keyword evidence="4" id="KW-0648">Protein biosynthesis</keyword>
<dbReference type="AlphaFoldDB" id="A0A915I2B8"/>